<proteinExistence type="predicted"/>
<comment type="caution">
    <text evidence="2">The sequence shown here is derived from an EMBL/GenBank/DDBJ whole genome shotgun (WGS) entry which is preliminary data.</text>
</comment>
<evidence type="ECO:0000256" key="1">
    <source>
        <dbReference type="SAM" id="Phobius"/>
    </source>
</evidence>
<name>A0AAW2MTJ4_9LAMI</name>
<gene>
    <name evidence="2" type="ORF">Sangu_1557700</name>
</gene>
<protein>
    <submittedName>
        <fullName evidence="2">Protein S-acyltransferase 24</fullName>
    </submittedName>
</protein>
<accession>A0AAW2MTJ4</accession>
<keyword evidence="1" id="KW-0812">Transmembrane</keyword>
<keyword evidence="1" id="KW-1133">Transmembrane helix</keyword>
<dbReference type="EMBL" id="JACGWK010000009">
    <property type="protein sequence ID" value="KAL0334015.1"/>
    <property type="molecule type" value="Genomic_DNA"/>
</dbReference>
<dbReference type="AlphaFoldDB" id="A0AAW2MTJ4"/>
<reference evidence="2" key="1">
    <citation type="submission" date="2020-06" db="EMBL/GenBank/DDBJ databases">
        <authorList>
            <person name="Li T."/>
            <person name="Hu X."/>
            <person name="Zhang T."/>
            <person name="Song X."/>
            <person name="Zhang H."/>
            <person name="Dai N."/>
            <person name="Sheng W."/>
            <person name="Hou X."/>
            <person name="Wei L."/>
        </authorList>
    </citation>
    <scope>NUCLEOTIDE SEQUENCE</scope>
    <source>
        <strain evidence="2">G01</strain>
        <tissue evidence="2">Leaf</tissue>
    </source>
</reference>
<feature type="non-terminal residue" evidence="2">
    <location>
        <position position="1"/>
    </location>
</feature>
<feature type="transmembrane region" description="Helical" evidence="1">
    <location>
        <begin position="23"/>
        <end position="45"/>
    </location>
</feature>
<organism evidence="2">
    <name type="scientific">Sesamum angustifolium</name>
    <dbReference type="NCBI Taxonomy" id="2727405"/>
    <lineage>
        <taxon>Eukaryota</taxon>
        <taxon>Viridiplantae</taxon>
        <taxon>Streptophyta</taxon>
        <taxon>Embryophyta</taxon>
        <taxon>Tracheophyta</taxon>
        <taxon>Spermatophyta</taxon>
        <taxon>Magnoliopsida</taxon>
        <taxon>eudicotyledons</taxon>
        <taxon>Gunneridae</taxon>
        <taxon>Pentapetalae</taxon>
        <taxon>asterids</taxon>
        <taxon>lamiids</taxon>
        <taxon>Lamiales</taxon>
        <taxon>Pedaliaceae</taxon>
        <taxon>Sesamum</taxon>
    </lineage>
</organism>
<reference evidence="2" key="2">
    <citation type="journal article" date="2024" name="Plant">
        <title>Genomic evolution and insights into agronomic trait innovations of Sesamum species.</title>
        <authorList>
            <person name="Miao H."/>
            <person name="Wang L."/>
            <person name="Qu L."/>
            <person name="Liu H."/>
            <person name="Sun Y."/>
            <person name="Le M."/>
            <person name="Wang Q."/>
            <person name="Wei S."/>
            <person name="Zheng Y."/>
            <person name="Lin W."/>
            <person name="Duan Y."/>
            <person name="Cao H."/>
            <person name="Xiong S."/>
            <person name="Wang X."/>
            <person name="Wei L."/>
            <person name="Li C."/>
            <person name="Ma Q."/>
            <person name="Ju M."/>
            <person name="Zhao R."/>
            <person name="Li G."/>
            <person name="Mu C."/>
            <person name="Tian Q."/>
            <person name="Mei H."/>
            <person name="Zhang T."/>
            <person name="Gao T."/>
            <person name="Zhang H."/>
        </authorList>
    </citation>
    <scope>NUCLEOTIDE SEQUENCE</scope>
    <source>
        <strain evidence="2">G01</strain>
    </source>
</reference>
<keyword evidence="1" id="KW-0472">Membrane</keyword>
<evidence type="ECO:0000313" key="2">
    <source>
        <dbReference type="EMBL" id="KAL0334015.1"/>
    </source>
</evidence>
<sequence length="169" mass="18530">ILTDPMAPSSFGAWWNYVGGQHVGALSFVIADFFIISGVAALTCVQAFQIARNITTNEMANVMRYDYLRGPGDQFHNPYDHGCKKNCLDFLIKGYNEDIELLEAPSAEHQGCGIIQPHCGSLPNDVVGLSHQTNGNGHVAIDVNISKCDGYNHCSHHHHSHSRKTSLVL</sequence>